<dbReference type="EMBL" id="CYHE01000006">
    <property type="protein sequence ID" value="CUA96828.1"/>
    <property type="molecule type" value="Genomic_DNA"/>
</dbReference>
<dbReference type="InterPro" id="IPR007362">
    <property type="entry name" value="DUF429"/>
</dbReference>
<sequence length="249" mass="27376">MTGPGSMSQARRVAGVDGCPAGWIAVILDESLTAQPQVLVTPRFADLLALQPRLEVLAVDMPIGLPDRIGPEGRGPERHVRPLLGMRQSSVFSVPSRAAVYCEDYREACRIAQETSEPPRKVSKQAFHLFPKIRELDNALVSERQERVFEVHPEVAFWRLNGGAPMSLPKKIKSRINPDGMDERRACLAAHRLEPAFLSQKPPRGAGADDFLDACVNAVMALRILAGGAEPFPKDFSRDSLGHRIAIWA</sequence>
<organism evidence="1 2">
    <name type="scientific">Pannonibacter indicus</name>
    <dbReference type="NCBI Taxonomy" id="466044"/>
    <lineage>
        <taxon>Bacteria</taxon>
        <taxon>Pseudomonadati</taxon>
        <taxon>Pseudomonadota</taxon>
        <taxon>Alphaproteobacteria</taxon>
        <taxon>Hyphomicrobiales</taxon>
        <taxon>Stappiaceae</taxon>
        <taxon>Pannonibacter</taxon>
    </lineage>
</organism>
<dbReference type="AlphaFoldDB" id="A0A0K6I197"/>
<protein>
    <submittedName>
        <fullName evidence="1">Predicted nuclease (RNAse H fold)</fullName>
    </submittedName>
</protein>
<keyword evidence="2" id="KW-1185">Reference proteome</keyword>
<dbReference type="Pfam" id="PF04250">
    <property type="entry name" value="DUF429"/>
    <property type="match status" value="1"/>
</dbReference>
<evidence type="ECO:0000313" key="1">
    <source>
        <dbReference type="EMBL" id="CUA96828.1"/>
    </source>
</evidence>
<name>A0A0K6I197_9HYPH</name>
<gene>
    <name evidence="1" type="ORF">Ga0061067_106110</name>
</gene>
<accession>A0A0K6I197</accession>
<dbReference type="Proteomes" id="UP000183900">
    <property type="component" value="Unassembled WGS sequence"/>
</dbReference>
<proteinExistence type="predicted"/>
<evidence type="ECO:0000313" key="2">
    <source>
        <dbReference type="Proteomes" id="UP000183900"/>
    </source>
</evidence>
<dbReference type="OrthoDB" id="9811476at2"/>
<reference evidence="2" key="1">
    <citation type="submission" date="2015-08" db="EMBL/GenBank/DDBJ databases">
        <authorList>
            <person name="Varghese N."/>
        </authorList>
    </citation>
    <scope>NUCLEOTIDE SEQUENCE [LARGE SCALE GENOMIC DNA]</scope>
    <source>
        <strain evidence="2">DSM 23407</strain>
    </source>
</reference>